<dbReference type="Proteomes" id="UP000276603">
    <property type="component" value="Unassembled WGS sequence"/>
</dbReference>
<dbReference type="InterPro" id="IPR017850">
    <property type="entry name" value="Alkaline_phosphatase_core_sf"/>
</dbReference>
<dbReference type="Pfam" id="PF00884">
    <property type="entry name" value="Sulfatase"/>
    <property type="match status" value="1"/>
</dbReference>
<evidence type="ECO:0000313" key="3">
    <source>
        <dbReference type="Proteomes" id="UP000276603"/>
    </source>
</evidence>
<evidence type="ECO:0000313" key="2">
    <source>
        <dbReference type="EMBL" id="RKN80861.1"/>
    </source>
</evidence>
<dbReference type="PANTHER" id="PTHR43751:SF1">
    <property type="entry name" value="SULFATASE ATSG-RELATED"/>
    <property type="match status" value="1"/>
</dbReference>
<organism evidence="2 3">
    <name type="scientific">Ulvibacterium marinum</name>
    <dbReference type="NCBI Taxonomy" id="2419782"/>
    <lineage>
        <taxon>Bacteria</taxon>
        <taxon>Pseudomonadati</taxon>
        <taxon>Bacteroidota</taxon>
        <taxon>Flavobacteriia</taxon>
        <taxon>Flavobacteriales</taxon>
        <taxon>Flavobacteriaceae</taxon>
        <taxon>Ulvibacterium</taxon>
    </lineage>
</organism>
<protein>
    <submittedName>
        <fullName evidence="2">Heparan N-sulfatase</fullName>
    </submittedName>
</protein>
<keyword evidence="3" id="KW-1185">Reference proteome</keyword>
<evidence type="ECO:0000259" key="1">
    <source>
        <dbReference type="Pfam" id="PF00884"/>
    </source>
</evidence>
<accession>A0A3B0C8H0</accession>
<feature type="domain" description="Sulfatase N-terminal" evidence="1">
    <location>
        <begin position="28"/>
        <end position="318"/>
    </location>
</feature>
<dbReference type="InterPro" id="IPR052701">
    <property type="entry name" value="GAG_Ulvan_Degrading_Sulfatases"/>
</dbReference>
<dbReference type="RefSeq" id="WP_120711017.1">
    <property type="nucleotide sequence ID" value="NZ_RBCJ01000002.1"/>
</dbReference>
<reference evidence="2 3" key="1">
    <citation type="submission" date="2018-10" db="EMBL/GenBank/DDBJ databases">
        <title>Ulvibacterium marinum gen. nov., sp. nov., a novel marine bacterium of the family Flavobacteriaceae, isolated from a culture of the green alga Ulva prolifera.</title>
        <authorList>
            <person name="Zhang Z."/>
        </authorList>
    </citation>
    <scope>NUCLEOTIDE SEQUENCE [LARGE SCALE GENOMIC DNA]</scope>
    <source>
        <strain evidence="2 3">CCMM003</strain>
    </source>
</reference>
<dbReference type="OrthoDB" id="9789742at2"/>
<dbReference type="PROSITE" id="PS51257">
    <property type="entry name" value="PROKAR_LIPOPROTEIN"/>
    <property type="match status" value="1"/>
</dbReference>
<comment type="caution">
    <text evidence="2">The sequence shown here is derived from an EMBL/GenBank/DDBJ whole genome shotgun (WGS) entry which is preliminary data.</text>
</comment>
<dbReference type="CDD" id="cd16027">
    <property type="entry name" value="SGSH"/>
    <property type="match status" value="1"/>
</dbReference>
<dbReference type="AlphaFoldDB" id="A0A3B0C8H0"/>
<name>A0A3B0C8H0_9FLAO</name>
<dbReference type="EMBL" id="RBCJ01000002">
    <property type="protein sequence ID" value="RKN80861.1"/>
    <property type="molecule type" value="Genomic_DNA"/>
</dbReference>
<gene>
    <name evidence="2" type="ORF">D7Z94_07815</name>
</gene>
<proteinExistence type="predicted"/>
<dbReference type="SUPFAM" id="SSF53649">
    <property type="entry name" value="Alkaline phosphatase-like"/>
    <property type="match status" value="1"/>
</dbReference>
<sequence>MKRITISIFVLLSLFSCSEKKIEVDQRPNILFCIADDASFPHMGAYGTNWVKTPAFDRVAKEGLLFMNAYTPNAKCAPSRSAILTGRNSWQLEEAANHWNNFPLKFKSYVEALGENGYTTGFTGKGWGPGKAVSASGIPRELTGKAYKDKTINPPTTKISRNDYSANFEVFLDSASTNTPWCFWYGGYEPHRAYEYGTGIGKGKKELSDITEVPAFWPDNEMVRTDMLDYAYEVEYFDFHLEKIIATLEANGQLENTIIVVTADNGMPFPRIKGQEYELSNHLPLAIMWPKGIKNPGRIVQEYVSFIDFAPTFIEIAGLEWEKTQMAPTPGKSLTDVFGDSKSNTDRDFVVFGKERHDVGRPKDQGYPIRGIVKEEYLYVKNFEPTRWPAGNPETGYLNTDGSPTKTVILDLRRNGENAEYWQMNFGKRPEEELYQIGKDPLCMDNLADMDEMKSIKTELSELLFTTLETQQDPRVLGNGEVFESYPYIGKESNFYERFMNGEEMNTGWVNDTDFEKEKLD</sequence>
<dbReference type="InterPro" id="IPR000917">
    <property type="entry name" value="Sulfatase_N"/>
</dbReference>
<dbReference type="PANTHER" id="PTHR43751">
    <property type="entry name" value="SULFATASE"/>
    <property type="match status" value="1"/>
</dbReference>
<dbReference type="Gene3D" id="3.40.720.10">
    <property type="entry name" value="Alkaline Phosphatase, subunit A"/>
    <property type="match status" value="1"/>
</dbReference>